<evidence type="ECO:0000313" key="3">
    <source>
        <dbReference type="Proteomes" id="UP000675121"/>
    </source>
</evidence>
<dbReference type="InterPro" id="IPR027417">
    <property type="entry name" value="P-loop_NTPase"/>
</dbReference>
<protein>
    <recommendedName>
        <fullName evidence="1">AAA+ ATPase domain-containing protein</fullName>
    </recommendedName>
</protein>
<dbReference type="SUPFAM" id="SSF52540">
    <property type="entry name" value="P-loop containing nucleoside triphosphate hydrolases"/>
    <property type="match status" value="1"/>
</dbReference>
<evidence type="ECO:0000313" key="2">
    <source>
        <dbReference type="EMBL" id="CAE6858735.1"/>
    </source>
</evidence>
<reference evidence="2" key="1">
    <citation type="submission" date="2021-02" db="EMBL/GenBank/DDBJ databases">
        <authorList>
            <person name="Vanwijnsberghe S."/>
        </authorList>
    </citation>
    <scope>NUCLEOTIDE SEQUENCE</scope>
    <source>
        <strain evidence="2">R-70211</strain>
    </source>
</reference>
<organism evidence="2 3">
    <name type="scientific">Paraburkholderia domus</name>
    <dbReference type="NCBI Taxonomy" id="2793075"/>
    <lineage>
        <taxon>Bacteria</taxon>
        <taxon>Pseudomonadati</taxon>
        <taxon>Pseudomonadota</taxon>
        <taxon>Betaproteobacteria</taxon>
        <taxon>Burkholderiales</taxon>
        <taxon>Burkholderiaceae</taxon>
        <taxon>Paraburkholderia</taxon>
    </lineage>
</organism>
<dbReference type="SMART" id="SM00382">
    <property type="entry name" value="AAA"/>
    <property type="match status" value="1"/>
</dbReference>
<dbReference type="Gene3D" id="3.40.50.300">
    <property type="entry name" value="P-loop containing nucleotide triphosphate hydrolases"/>
    <property type="match status" value="1"/>
</dbReference>
<gene>
    <name evidence="2" type="ORF">R70211_00328</name>
</gene>
<accession>A0A9N8QUA1</accession>
<dbReference type="InterPro" id="IPR018647">
    <property type="entry name" value="SLFN_3-like_DNA/RNA_helicase"/>
</dbReference>
<dbReference type="AlphaFoldDB" id="A0A9N8QUA1"/>
<name>A0A9N8QUA1_9BURK</name>
<dbReference type="InterPro" id="IPR003593">
    <property type="entry name" value="AAA+_ATPase"/>
</dbReference>
<dbReference type="Pfam" id="PF09848">
    <property type="entry name" value="SLFN-g3_helicase"/>
    <property type="match status" value="1"/>
</dbReference>
<proteinExistence type="predicted"/>
<dbReference type="EMBL" id="CAJNAS010000001">
    <property type="protein sequence ID" value="CAE6858735.1"/>
    <property type="molecule type" value="Genomic_DNA"/>
</dbReference>
<comment type="caution">
    <text evidence="2">The sequence shown here is derived from an EMBL/GenBank/DDBJ whole genome shotgun (WGS) entry which is preliminary data.</text>
</comment>
<keyword evidence="3" id="KW-1185">Reference proteome</keyword>
<feature type="domain" description="AAA+ ATPase" evidence="1">
    <location>
        <begin position="83"/>
        <end position="224"/>
    </location>
</feature>
<sequence>MAPTFSADDIDEFVKFLVDRVGGGDGLEVLRRMEENRYRPSKKLMDYVASVIKNNPEYTLLDEQQVAFDAVMTAARRGVHDRQKQIIIIKGGPGTGKSVLAVNLVASLLSNHYSTHYVTGSKAFTETLRKIIDSRGQELFTYTNGCVDAQADSVDVLVTDEAHRIRDVSSNRFTPANKKSGLKQLEELIAAARVLVFLIDDHQIARPDEIGSAAYIREYAEKYKCTVHEFELEAPFRCNGSDAFVRLFFVSRFANRRHRTRGARGGPIVRLNIDKLHAA</sequence>
<dbReference type="Proteomes" id="UP000675121">
    <property type="component" value="Unassembled WGS sequence"/>
</dbReference>
<evidence type="ECO:0000259" key="1">
    <source>
        <dbReference type="SMART" id="SM00382"/>
    </source>
</evidence>
<dbReference type="RefSeq" id="WP_201138642.1">
    <property type="nucleotide sequence ID" value="NZ_CAJNAS010000001.1"/>
</dbReference>